<organism evidence="1 2">
    <name type="scientific">Aliidiomarina minuta</name>
    <dbReference type="NCBI Taxonomy" id="880057"/>
    <lineage>
        <taxon>Bacteria</taxon>
        <taxon>Pseudomonadati</taxon>
        <taxon>Pseudomonadota</taxon>
        <taxon>Gammaproteobacteria</taxon>
        <taxon>Alteromonadales</taxon>
        <taxon>Idiomarinaceae</taxon>
        <taxon>Aliidiomarina</taxon>
    </lineage>
</organism>
<dbReference type="RefSeq" id="WP_126803841.1">
    <property type="nucleotide sequence ID" value="NZ_PIPL01000001.1"/>
</dbReference>
<dbReference type="EMBL" id="PIPL01000001">
    <property type="protein sequence ID" value="RUO27029.1"/>
    <property type="molecule type" value="Genomic_DNA"/>
</dbReference>
<dbReference type="Pfam" id="PF07963">
    <property type="entry name" value="N_methyl"/>
    <property type="match status" value="1"/>
</dbReference>
<protein>
    <recommendedName>
        <fullName evidence="3">Prepilin-type cleavage/methylation domain-containing protein</fullName>
    </recommendedName>
</protein>
<gene>
    <name evidence="1" type="ORF">CWE09_10145</name>
</gene>
<dbReference type="OrthoDB" id="5902365at2"/>
<dbReference type="AlphaFoldDB" id="A0A432WA89"/>
<comment type="caution">
    <text evidence="1">The sequence shown here is derived from an EMBL/GenBank/DDBJ whole genome shotgun (WGS) entry which is preliminary data.</text>
</comment>
<dbReference type="NCBIfam" id="TIGR02532">
    <property type="entry name" value="IV_pilin_GFxxxE"/>
    <property type="match status" value="1"/>
</dbReference>
<sequence length="158" mass="17294">MKQGGFTLVELIIVILILGILAVSAAPQFFNYSTNAEHSAIQSLSSALKSGVELTHYQASIRQLETENMSCLGGKFDTADGNCSENGILLRFGYPAASVENLNKVVNLNDWEHLELSTGNAITFARTSEKLSTECRVIYRYDDIGVQAPTIETRTNQC</sequence>
<dbReference type="Proteomes" id="UP000288293">
    <property type="component" value="Unassembled WGS sequence"/>
</dbReference>
<dbReference type="PROSITE" id="PS00409">
    <property type="entry name" value="PROKAR_NTER_METHYL"/>
    <property type="match status" value="1"/>
</dbReference>
<evidence type="ECO:0008006" key="3">
    <source>
        <dbReference type="Google" id="ProtNLM"/>
    </source>
</evidence>
<dbReference type="InterPro" id="IPR012902">
    <property type="entry name" value="N_methyl_site"/>
</dbReference>
<keyword evidence="2" id="KW-1185">Reference proteome</keyword>
<dbReference type="SUPFAM" id="SSF54523">
    <property type="entry name" value="Pili subunits"/>
    <property type="match status" value="1"/>
</dbReference>
<dbReference type="InterPro" id="IPR045584">
    <property type="entry name" value="Pilin-like"/>
</dbReference>
<accession>A0A432WA89</accession>
<dbReference type="Gene3D" id="3.30.700.10">
    <property type="entry name" value="Glycoprotein, Type 4 Pilin"/>
    <property type="match status" value="1"/>
</dbReference>
<proteinExistence type="predicted"/>
<evidence type="ECO:0000313" key="2">
    <source>
        <dbReference type="Proteomes" id="UP000288293"/>
    </source>
</evidence>
<reference evidence="1 2" key="1">
    <citation type="journal article" date="2011" name="Front. Microbiol.">
        <title>Genomic signatures of strain selection and enhancement in Bacillus atrophaeus var. globigii, a historical biowarfare simulant.</title>
        <authorList>
            <person name="Gibbons H.S."/>
            <person name="Broomall S.M."/>
            <person name="McNew L.A."/>
            <person name="Daligault H."/>
            <person name="Chapman C."/>
            <person name="Bruce D."/>
            <person name="Karavis M."/>
            <person name="Krepps M."/>
            <person name="McGregor P.A."/>
            <person name="Hong C."/>
            <person name="Park K.H."/>
            <person name="Akmal A."/>
            <person name="Feldman A."/>
            <person name="Lin J.S."/>
            <person name="Chang W.E."/>
            <person name="Higgs B.W."/>
            <person name="Demirev P."/>
            <person name="Lindquist J."/>
            <person name="Liem A."/>
            <person name="Fochler E."/>
            <person name="Read T.D."/>
            <person name="Tapia R."/>
            <person name="Johnson S."/>
            <person name="Bishop-Lilly K.A."/>
            <person name="Detter C."/>
            <person name="Han C."/>
            <person name="Sozhamannan S."/>
            <person name="Rosenzweig C.N."/>
            <person name="Skowronski E.W."/>
        </authorList>
    </citation>
    <scope>NUCLEOTIDE SEQUENCE [LARGE SCALE GENOMIC DNA]</scope>
    <source>
        <strain evidence="1 2">MLST1</strain>
    </source>
</reference>
<evidence type="ECO:0000313" key="1">
    <source>
        <dbReference type="EMBL" id="RUO27029.1"/>
    </source>
</evidence>
<name>A0A432WA89_9GAMM</name>